<protein>
    <recommendedName>
        <fullName evidence="1">AAA domain-containing protein</fullName>
    </recommendedName>
</protein>
<dbReference type="PANTHER" id="PTHR33295">
    <property type="entry name" value="ATPASE"/>
    <property type="match status" value="1"/>
</dbReference>
<name>A0A1E3X379_9BACT</name>
<dbReference type="SUPFAM" id="SSF52540">
    <property type="entry name" value="P-loop containing nucleoside triphosphate hydrolases"/>
    <property type="match status" value="1"/>
</dbReference>
<feature type="domain" description="AAA" evidence="1">
    <location>
        <begin position="18"/>
        <end position="139"/>
    </location>
</feature>
<dbReference type="Pfam" id="PF13173">
    <property type="entry name" value="AAA_14"/>
    <property type="match status" value="1"/>
</dbReference>
<organism evidence="2 3">
    <name type="scientific">Candidatus Scalindua rubra</name>
    <dbReference type="NCBI Taxonomy" id="1872076"/>
    <lineage>
        <taxon>Bacteria</taxon>
        <taxon>Pseudomonadati</taxon>
        <taxon>Planctomycetota</taxon>
        <taxon>Candidatus Brocadiia</taxon>
        <taxon>Candidatus Brocadiales</taxon>
        <taxon>Candidatus Scalinduaceae</taxon>
        <taxon>Candidatus Scalindua</taxon>
    </lineage>
</organism>
<accession>A0A1E3X379</accession>
<gene>
    <name evidence="2" type="ORF">SCARUB_04785</name>
</gene>
<proteinExistence type="predicted"/>
<comment type="caution">
    <text evidence="2">The sequence shown here is derived from an EMBL/GenBank/DDBJ whole genome shotgun (WGS) entry which is preliminary data.</text>
</comment>
<dbReference type="InterPro" id="IPR041682">
    <property type="entry name" value="AAA_14"/>
</dbReference>
<dbReference type="Proteomes" id="UP000094056">
    <property type="component" value="Unassembled WGS sequence"/>
</dbReference>
<evidence type="ECO:0000259" key="1">
    <source>
        <dbReference type="Pfam" id="PF13173"/>
    </source>
</evidence>
<evidence type="ECO:0000313" key="2">
    <source>
        <dbReference type="EMBL" id="ODS30110.1"/>
    </source>
</evidence>
<reference evidence="2 3" key="1">
    <citation type="submission" date="2016-07" db="EMBL/GenBank/DDBJ databases">
        <title>Draft genome of Scalindua rubra, obtained from a brine-seawater interface in the Red Sea, sheds light on salt adaptation in anammox bacteria.</title>
        <authorList>
            <person name="Speth D.R."/>
            <person name="Lagkouvardos I."/>
            <person name="Wang Y."/>
            <person name="Qian P.-Y."/>
            <person name="Dutilh B.E."/>
            <person name="Jetten M.S."/>
        </authorList>
    </citation>
    <scope>NUCLEOTIDE SEQUENCE [LARGE SCALE GENOMIC DNA]</scope>
    <source>
        <strain evidence="2">BSI-1</strain>
    </source>
</reference>
<dbReference type="PANTHER" id="PTHR33295:SF7">
    <property type="entry name" value="ATPASE"/>
    <property type="match status" value="1"/>
</dbReference>
<sequence length="145" mass="16689">MKRDVYQRLLEWKSSKRRKPLLLRGVRQVGKTYILQQFGSKEYDNVSYFNFEENTALDDFFQQKLDPGTIIANLSLYLGREIRPASDLIIFDEIQASNYALNALKYFCEQASEYHIAAAGSLIGITLSRPGSFPVGKVNFWICIH</sequence>
<dbReference type="EMBL" id="MAYW01000282">
    <property type="protein sequence ID" value="ODS30110.1"/>
    <property type="molecule type" value="Genomic_DNA"/>
</dbReference>
<dbReference type="AlphaFoldDB" id="A0A1E3X379"/>
<dbReference type="InterPro" id="IPR027417">
    <property type="entry name" value="P-loop_NTPase"/>
</dbReference>
<evidence type="ECO:0000313" key="3">
    <source>
        <dbReference type="Proteomes" id="UP000094056"/>
    </source>
</evidence>